<protein>
    <recommendedName>
        <fullName evidence="10">Circadian input-output histidine kinase CikA</fullName>
        <ecNumber evidence="3">2.7.13.3</ecNumber>
    </recommendedName>
</protein>
<dbReference type="InterPro" id="IPR003594">
    <property type="entry name" value="HATPase_dom"/>
</dbReference>
<dbReference type="CDD" id="cd16922">
    <property type="entry name" value="HATPase_EvgS-ArcB-TorS-like"/>
    <property type="match status" value="1"/>
</dbReference>
<keyword evidence="13" id="KW-0732">Signal</keyword>
<accession>A0A6G3ZYP8</accession>
<dbReference type="InterPro" id="IPR004358">
    <property type="entry name" value="Sig_transdc_His_kin-like_C"/>
</dbReference>
<feature type="chain" id="PRO_5038809205" description="Circadian input-output histidine kinase CikA" evidence="13">
    <location>
        <begin position="24"/>
        <end position="1152"/>
    </location>
</feature>
<evidence type="ECO:0000256" key="9">
    <source>
        <dbReference type="ARBA" id="ARBA00023012"/>
    </source>
</evidence>
<dbReference type="FunFam" id="3.30.565.10:FF:000010">
    <property type="entry name" value="Sensor histidine kinase RcsC"/>
    <property type="match status" value="1"/>
</dbReference>
<feature type="domain" description="Response regulatory" evidence="15">
    <location>
        <begin position="632"/>
        <end position="748"/>
    </location>
</feature>
<feature type="transmembrane region" description="Helical" evidence="12">
    <location>
        <begin position="301"/>
        <end position="323"/>
    </location>
</feature>
<evidence type="ECO:0000256" key="2">
    <source>
        <dbReference type="ARBA" id="ARBA00006402"/>
    </source>
</evidence>
<dbReference type="CDD" id="cd00082">
    <property type="entry name" value="HisKA"/>
    <property type="match status" value="1"/>
</dbReference>
<name>A0A6G3ZYP8_9BACL</name>
<evidence type="ECO:0000313" key="16">
    <source>
        <dbReference type="EMBL" id="NEW06527.1"/>
    </source>
</evidence>
<evidence type="ECO:0000256" key="13">
    <source>
        <dbReference type="SAM" id="SignalP"/>
    </source>
</evidence>
<dbReference type="EC" id="2.7.13.3" evidence="3"/>
<keyword evidence="12" id="KW-1133">Transmembrane helix</keyword>
<dbReference type="PANTHER" id="PTHR43047:SF72">
    <property type="entry name" value="OSMOSENSING HISTIDINE PROTEIN KINASE SLN1"/>
    <property type="match status" value="1"/>
</dbReference>
<evidence type="ECO:0000259" key="15">
    <source>
        <dbReference type="PROSITE" id="PS50110"/>
    </source>
</evidence>
<keyword evidence="6" id="KW-0547">Nucleotide-binding</keyword>
<evidence type="ECO:0000256" key="10">
    <source>
        <dbReference type="ARBA" id="ARBA00074306"/>
    </source>
</evidence>
<dbReference type="GO" id="GO:0000155">
    <property type="term" value="F:phosphorelay sensor kinase activity"/>
    <property type="evidence" value="ECO:0007669"/>
    <property type="project" value="InterPro"/>
</dbReference>
<dbReference type="GO" id="GO:0009927">
    <property type="term" value="F:histidine phosphotransfer kinase activity"/>
    <property type="evidence" value="ECO:0007669"/>
    <property type="project" value="TreeGrafter"/>
</dbReference>
<dbReference type="SUPFAM" id="SSF55874">
    <property type="entry name" value="ATPase domain of HSP90 chaperone/DNA topoisomerase II/histidine kinase"/>
    <property type="match status" value="2"/>
</dbReference>
<comment type="caution">
    <text evidence="16">The sequence shown here is derived from an EMBL/GenBank/DDBJ whole genome shotgun (WGS) entry which is preliminary data.</text>
</comment>
<evidence type="ECO:0000256" key="6">
    <source>
        <dbReference type="ARBA" id="ARBA00022741"/>
    </source>
</evidence>
<keyword evidence="12" id="KW-0812">Transmembrane</keyword>
<dbReference type="Gene3D" id="3.40.50.2300">
    <property type="match status" value="1"/>
</dbReference>
<feature type="signal peptide" evidence="13">
    <location>
        <begin position="1"/>
        <end position="23"/>
    </location>
</feature>
<dbReference type="RefSeq" id="WP_163945714.1">
    <property type="nucleotide sequence ID" value="NZ_JAAIKC010000003.1"/>
</dbReference>
<keyword evidence="12" id="KW-0472">Membrane</keyword>
<evidence type="ECO:0000256" key="4">
    <source>
        <dbReference type="ARBA" id="ARBA00022553"/>
    </source>
</evidence>
<evidence type="ECO:0000256" key="8">
    <source>
        <dbReference type="ARBA" id="ARBA00022840"/>
    </source>
</evidence>
<dbReference type="Gene3D" id="1.10.287.130">
    <property type="match status" value="1"/>
</dbReference>
<keyword evidence="8" id="KW-0067">ATP-binding</keyword>
<dbReference type="SUPFAM" id="SSF47384">
    <property type="entry name" value="Homodimeric domain of signal transducing histidine kinase"/>
    <property type="match status" value="1"/>
</dbReference>
<dbReference type="EMBL" id="JAAIKC010000003">
    <property type="protein sequence ID" value="NEW06527.1"/>
    <property type="molecule type" value="Genomic_DNA"/>
</dbReference>
<dbReference type="InterPro" id="IPR036097">
    <property type="entry name" value="HisK_dim/P_sf"/>
</dbReference>
<dbReference type="InterPro" id="IPR036890">
    <property type="entry name" value="HATPase_C_sf"/>
</dbReference>
<dbReference type="SUPFAM" id="SSF81296">
    <property type="entry name" value="E set domains"/>
    <property type="match status" value="2"/>
</dbReference>
<sequence length="1152" mass="131419">MKRGVQWFLASCIYVAFAQIANAQTEDLGMKLKICQETYQAAVIGDEVDEYPKWSMDELKVSMDAAQSLQNNPQANSHENEVVMAQLTKAMNDLTASKITKIVSMPEKPVLIHDNTTGDTSYNMWWGNNGTEWKLYEKVDQQDFHPIEQGNAQDLTPNPQKFKVALKNKDYNTYTYYAELSNSYGVTKSAPLTITLKEPNNIKPGKLDLRYSPNQNDGYEVAMNMWQGSNGTSWKLYEKKGEGKFELFQSGNLIDRTPEAQTITQTFRDKAYGTYFYYAELSNKYGVSQSDIIKVEHAAPWWLTGWAKTLFILILAAVTYMVFSMRLRGQRLKLDTQERELQWQYEFNRQLQQLNARKDEFLTRTSHELRTPLHGMIGIAESIVDRVNGDPKAIRKDLQLIISSGQRLSRLVNDILDFHQLKHNELDLSRKSVDMQKLVDVVFQQLYVLTRGKDVELENRLEADLSFAYVDEDRMFQVMHNIIGNAIKFTPSGSIVVSGKFNRHELEITIEDTGIGIPEDQLDVIFMPFEQGVHPQTGRYEGTGLGLSITKQLIELHGGRLTVQSQKGQGSRFVFNMPIDEVNNAVAPRSCRPERTDEQVQIRLEIPLILDEPGISDVEGGCFCASENKSFRILVVDDDAVNLQIIANHLSAKSWEVKLALDGREAFELMVGTQFDLILLDIMMPHMSGYDVCQQIRARNTLNELPILLLTARSNPEDVAEGFRCGANDYMVKPFTKQELLARIETHLALADGNRQLRMAKMSLEGEIATRLKMDVLLGDLSKIYKASHMHDKIVQEIYQLTRIEQIEMLTYDLQNCTILKGLDQVELLDRHRFDQFLASKCHHLTAGEWMESDTGCLLLLGGYGQVLHLLWLPTKLSVISFQDKLTLQLLSKYTAIFYENLYLISDMVQHIADLQQQDATPQWMSKLFMQISEHERRRLSSDLHDEVLQEVLRMGNELGRFQHTHTTEGIAVNWEKMKIDLENLAYLIRETCSELLPTFLADKGIAQAIRKLADKVQLNHNFQIRLMIDDMPLPLQGDEALTVYRVVQELFTNAGKHAEATEVRLALLYEGSQLLIRYNDNGKGMRLVSLSDETLHYGLKGIRERIHALAGQVEVISEPGAGFSLLCRFPLHYYNPLKGDFRSKSSSAEAF</sequence>
<dbReference type="Pfam" id="PF00512">
    <property type="entry name" value="HisKA"/>
    <property type="match status" value="1"/>
</dbReference>
<organism evidence="16">
    <name type="scientific">Paenibacillus sp. SYP-B3998</name>
    <dbReference type="NCBI Taxonomy" id="2678564"/>
    <lineage>
        <taxon>Bacteria</taxon>
        <taxon>Bacillati</taxon>
        <taxon>Bacillota</taxon>
        <taxon>Bacilli</taxon>
        <taxon>Bacillales</taxon>
        <taxon>Paenibacillaceae</taxon>
        <taxon>Paenibacillus</taxon>
    </lineage>
</organism>
<dbReference type="PROSITE" id="PS50110">
    <property type="entry name" value="RESPONSE_REGULATORY"/>
    <property type="match status" value="1"/>
</dbReference>
<dbReference type="GO" id="GO:0005524">
    <property type="term" value="F:ATP binding"/>
    <property type="evidence" value="ECO:0007669"/>
    <property type="project" value="UniProtKB-KW"/>
</dbReference>
<evidence type="ECO:0000256" key="1">
    <source>
        <dbReference type="ARBA" id="ARBA00000085"/>
    </source>
</evidence>
<dbReference type="InterPro" id="IPR013783">
    <property type="entry name" value="Ig-like_fold"/>
</dbReference>
<keyword evidence="5" id="KW-0808">Transferase</keyword>
<dbReference type="GO" id="GO:0005886">
    <property type="term" value="C:plasma membrane"/>
    <property type="evidence" value="ECO:0007669"/>
    <property type="project" value="TreeGrafter"/>
</dbReference>
<feature type="modified residue" description="4-aspartylphosphate" evidence="11">
    <location>
        <position position="681"/>
    </location>
</feature>
<evidence type="ECO:0000256" key="12">
    <source>
        <dbReference type="SAM" id="Phobius"/>
    </source>
</evidence>
<dbReference type="PRINTS" id="PR00344">
    <property type="entry name" value="BCTRLSENSOR"/>
</dbReference>
<dbReference type="InterPro" id="IPR003661">
    <property type="entry name" value="HisK_dim/P_dom"/>
</dbReference>
<keyword evidence="9" id="KW-0902">Two-component regulatory system</keyword>
<comment type="similarity">
    <text evidence="2">In the N-terminal section; belongs to the phytochrome family.</text>
</comment>
<dbReference type="InterPro" id="IPR001789">
    <property type="entry name" value="Sig_transdc_resp-reg_receiver"/>
</dbReference>
<dbReference type="PROSITE" id="PS50109">
    <property type="entry name" value="HIS_KIN"/>
    <property type="match status" value="1"/>
</dbReference>
<gene>
    <name evidence="16" type="ORF">GK047_10940</name>
</gene>
<feature type="domain" description="Histidine kinase" evidence="14">
    <location>
        <begin position="364"/>
        <end position="581"/>
    </location>
</feature>
<evidence type="ECO:0000259" key="14">
    <source>
        <dbReference type="PROSITE" id="PS50109"/>
    </source>
</evidence>
<dbReference type="SMART" id="SM00448">
    <property type="entry name" value="REC"/>
    <property type="match status" value="1"/>
</dbReference>
<dbReference type="Gene3D" id="2.60.40.10">
    <property type="entry name" value="Immunoglobulins"/>
    <property type="match status" value="2"/>
</dbReference>
<dbReference type="Pfam" id="PF02518">
    <property type="entry name" value="HATPase_c"/>
    <property type="match status" value="2"/>
</dbReference>
<comment type="catalytic activity">
    <reaction evidence="1">
        <text>ATP + protein L-histidine = ADP + protein N-phospho-L-histidine.</text>
        <dbReference type="EC" id="2.7.13.3"/>
    </reaction>
</comment>
<evidence type="ECO:0000256" key="3">
    <source>
        <dbReference type="ARBA" id="ARBA00012438"/>
    </source>
</evidence>
<dbReference type="PANTHER" id="PTHR43047">
    <property type="entry name" value="TWO-COMPONENT HISTIDINE PROTEIN KINASE"/>
    <property type="match status" value="1"/>
</dbReference>
<dbReference type="Gene3D" id="1.20.1270.90">
    <property type="entry name" value="AF1782-like"/>
    <property type="match status" value="1"/>
</dbReference>
<keyword evidence="4 11" id="KW-0597">Phosphoprotein</keyword>
<evidence type="ECO:0000256" key="7">
    <source>
        <dbReference type="ARBA" id="ARBA00022777"/>
    </source>
</evidence>
<dbReference type="Pfam" id="PF00072">
    <property type="entry name" value="Response_reg"/>
    <property type="match status" value="1"/>
</dbReference>
<keyword evidence="7" id="KW-0418">Kinase</keyword>
<proteinExistence type="inferred from homology"/>
<evidence type="ECO:0000256" key="5">
    <source>
        <dbReference type="ARBA" id="ARBA00022679"/>
    </source>
</evidence>
<dbReference type="InterPro" id="IPR005467">
    <property type="entry name" value="His_kinase_dom"/>
</dbReference>
<dbReference type="InterPro" id="IPR011006">
    <property type="entry name" value="CheY-like_superfamily"/>
</dbReference>
<dbReference type="SMART" id="SM00387">
    <property type="entry name" value="HATPase_c"/>
    <property type="match status" value="2"/>
</dbReference>
<reference evidence="16" key="1">
    <citation type="submission" date="2020-02" db="EMBL/GenBank/DDBJ databases">
        <authorList>
            <person name="Shen X.-R."/>
            <person name="Zhang Y.-X."/>
        </authorList>
    </citation>
    <scope>NUCLEOTIDE SEQUENCE</scope>
    <source>
        <strain evidence="16">SYP-B3998</strain>
    </source>
</reference>
<dbReference type="SUPFAM" id="SSF52172">
    <property type="entry name" value="CheY-like"/>
    <property type="match status" value="1"/>
</dbReference>
<evidence type="ECO:0000256" key="11">
    <source>
        <dbReference type="PROSITE-ProRule" id="PRU00169"/>
    </source>
</evidence>
<dbReference type="AlphaFoldDB" id="A0A6G3ZYP8"/>
<dbReference type="Gene3D" id="3.30.565.10">
    <property type="entry name" value="Histidine kinase-like ATPase, C-terminal domain"/>
    <property type="match status" value="2"/>
</dbReference>
<dbReference type="SMART" id="SM00388">
    <property type="entry name" value="HisKA"/>
    <property type="match status" value="1"/>
</dbReference>
<dbReference type="InterPro" id="IPR014756">
    <property type="entry name" value="Ig_E-set"/>
</dbReference>
<dbReference type="CDD" id="cd16917">
    <property type="entry name" value="HATPase_UhpB-NarQ-NarX-like"/>
    <property type="match status" value="1"/>
</dbReference>